<name>A0A7W7D7I8_9ACTN</name>
<dbReference type="AlphaFoldDB" id="A0A7W7D7I8"/>
<protein>
    <submittedName>
        <fullName evidence="2">Uncharacterized protein</fullName>
    </submittedName>
</protein>
<organism evidence="2 3">
    <name type="scientific">Sphaerisporangium siamense</name>
    <dbReference type="NCBI Taxonomy" id="795645"/>
    <lineage>
        <taxon>Bacteria</taxon>
        <taxon>Bacillati</taxon>
        <taxon>Actinomycetota</taxon>
        <taxon>Actinomycetes</taxon>
        <taxon>Streptosporangiales</taxon>
        <taxon>Streptosporangiaceae</taxon>
        <taxon>Sphaerisporangium</taxon>
    </lineage>
</organism>
<feature type="compositionally biased region" description="Basic residues" evidence="1">
    <location>
        <begin position="224"/>
        <end position="233"/>
    </location>
</feature>
<evidence type="ECO:0000313" key="3">
    <source>
        <dbReference type="Proteomes" id="UP000542210"/>
    </source>
</evidence>
<proteinExistence type="predicted"/>
<dbReference type="Proteomes" id="UP000542210">
    <property type="component" value="Unassembled WGS sequence"/>
</dbReference>
<feature type="region of interest" description="Disordered" evidence="1">
    <location>
        <begin position="214"/>
        <end position="281"/>
    </location>
</feature>
<gene>
    <name evidence="2" type="ORF">BJ982_002978</name>
</gene>
<keyword evidence="3" id="KW-1185">Reference proteome</keyword>
<evidence type="ECO:0000256" key="1">
    <source>
        <dbReference type="SAM" id="MobiDB-lite"/>
    </source>
</evidence>
<evidence type="ECO:0000313" key="2">
    <source>
        <dbReference type="EMBL" id="MBB4701434.1"/>
    </source>
</evidence>
<comment type="caution">
    <text evidence="2">The sequence shown here is derived from an EMBL/GenBank/DDBJ whole genome shotgun (WGS) entry which is preliminary data.</text>
</comment>
<accession>A0A7W7D7I8</accession>
<sequence>MCQYVRPPRTAPGRLLPATPGRPAAPARPRPAVSDHGSGARPLRNIPPPQRSAADPLSFRAHPTTCGAIAPRKNAHTRDHRAGGFSRGTDRASPVLWTAFPTPLVRARSGSGPQGRDLRDSDRHYARSNVGDSGNTGIPDIGGRRSRAPFESTVKWYRRRPHGHPENLPDNARATLPGKAERWRRREAASGKPSSMFLFRVLRNVRRRIQGRIRDRAGPPFPARRPRVPRRTRPGPFRLNHARRGPDSRGMPAEPSSDSCEPPRESTREWPLITGRIHEDT</sequence>
<reference evidence="2 3" key="1">
    <citation type="submission" date="2020-08" db="EMBL/GenBank/DDBJ databases">
        <title>Sequencing the genomes of 1000 actinobacteria strains.</title>
        <authorList>
            <person name="Klenk H.-P."/>
        </authorList>
    </citation>
    <scope>NUCLEOTIDE SEQUENCE [LARGE SCALE GENOMIC DNA]</scope>
    <source>
        <strain evidence="2 3">DSM 45784</strain>
    </source>
</reference>
<feature type="region of interest" description="Disordered" evidence="1">
    <location>
        <begin position="105"/>
        <end position="147"/>
    </location>
</feature>
<feature type="compositionally biased region" description="Low complexity" evidence="1">
    <location>
        <begin position="17"/>
        <end position="32"/>
    </location>
</feature>
<feature type="compositionally biased region" description="Basic and acidic residues" evidence="1">
    <location>
        <begin position="116"/>
        <end position="125"/>
    </location>
</feature>
<feature type="region of interest" description="Disordered" evidence="1">
    <location>
        <begin position="159"/>
        <end position="179"/>
    </location>
</feature>
<dbReference type="EMBL" id="JACHND010000001">
    <property type="protein sequence ID" value="MBB4701434.1"/>
    <property type="molecule type" value="Genomic_DNA"/>
</dbReference>
<feature type="region of interest" description="Disordered" evidence="1">
    <location>
        <begin position="1"/>
        <end position="91"/>
    </location>
</feature>